<sequence length="321" mass="35561">MRHSALKNKGVQPLLDAVIDYLPSPVDPSCSPFETSVIQKDKSVRSLAVDATASGPLSVLAFKVKHDRQRGPIVFFRVYSGTLHAKAQLLNTTRNTKERLTRLMLVAADDSDEVDQIQAGHIGAAVFTCSIESDSQSRQKELDDALGHLQREDPSFVVTQDQETGQTLMSGMGELHLEILQDRLRTEFKLDPSIGHMRVAYRETHEFTYDTILGSDRQFAKIAFKLTPRDVASSKDDGANHIRHVQPAADTIRTTSLPFAFVQAMEDGLQVGQCSSLRVGRSRIEAHVPLAHMVGYATSLRSKTQGEADFSMHFLKYSPVV</sequence>
<dbReference type="InterPro" id="IPR009000">
    <property type="entry name" value="Transl_B-barrel_sf"/>
</dbReference>
<evidence type="ECO:0000313" key="7">
    <source>
        <dbReference type="EMBL" id="RHZ14519.1"/>
    </source>
</evidence>
<dbReference type="GO" id="GO:0005739">
    <property type="term" value="C:mitochondrion"/>
    <property type="evidence" value="ECO:0007669"/>
    <property type="project" value="TreeGrafter"/>
</dbReference>
<proteinExistence type="predicted"/>
<reference evidence="8 9" key="1">
    <citation type="submission" date="2018-08" db="EMBL/GenBank/DDBJ databases">
        <title>Aphanomyces genome sequencing and annotation.</title>
        <authorList>
            <person name="Minardi D."/>
            <person name="Oidtmann B."/>
            <person name="Van Der Giezen M."/>
            <person name="Studholme D.J."/>
        </authorList>
    </citation>
    <scope>NUCLEOTIDE SEQUENCE [LARGE SCALE GENOMIC DNA]</scope>
    <source>
        <strain evidence="7 8">Da</strain>
        <strain evidence="6 9">Sv</strain>
    </source>
</reference>
<evidence type="ECO:0000313" key="6">
    <source>
        <dbReference type="EMBL" id="RHY98671.1"/>
    </source>
</evidence>
<evidence type="ECO:0000256" key="4">
    <source>
        <dbReference type="ARBA" id="ARBA00023134"/>
    </source>
</evidence>
<dbReference type="GO" id="GO:0003924">
    <property type="term" value="F:GTPase activity"/>
    <property type="evidence" value="ECO:0007669"/>
    <property type="project" value="TreeGrafter"/>
</dbReference>
<dbReference type="GO" id="GO:0003746">
    <property type="term" value="F:translation elongation factor activity"/>
    <property type="evidence" value="ECO:0007669"/>
    <property type="project" value="UniProtKB-KW"/>
</dbReference>
<dbReference type="InterPro" id="IPR041095">
    <property type="entry name" value="EFG_II"/>
</dbReference>
<dbReference type="Gene3D" id="3.30.70.240">
    <property type="match status" value="1"/>
</dbReference>
<dbReference type="SUPFAM" id="SSF54980">
    <property type="entry name" value="EF-G C-terminal domain-like"/>
    <property type="match status" value="2"/>
</dbReference>
<organism evidence="6 9">
    <name type="scientific">Aphanomyces astaci</name>
    <name type="common">Crayfish plague agent</name>
    <dbReference type="NCBI Taxonomy" id="112090"/>
    <lineage>
        <taxon>Eukaryota</taxon>
        <taxon>Sar</taxon>
        <taxon>Stramenopiles</taxon>
        <taxon>Oomycota</taxon>
        <taxon>Saprolegniomycetes</taxon>
        <taxon>Saprolegniales</taxon>
        <taxon>Verrucalvaceae</taxon>
        <taxon>Aphanomyces</taxon>
    </lineage>
</organism>
<evidence type="ECO:0000313" key="8">
    <source>
        <dbReference type="Proteomes" id="UP000285430"/>
    </source>
</evidence>
<dbReference type="GO" id="GO:0032790">
    <property type="term" value="P:ribosome disassembly"/>
    <property type="evidence" value="ECO:0007669"/>
    <property type="project" value="TreeGrafter"/>
</dbReference>
<dbReference type="PANTHER" id="PTHR43261:SF1">
    <property type="entry name" value="RIBOSOME-RELEASING FACTOR 2, MITOCHONDRIAL"/>
    <property type="match status" value="1"/>
</dbReference>
<dbReference type="Gene3D" id="3.40.50.300">
    <property type="entry name" value="P-loop containing nucleotide triphosphate hydrolases"/>
    <property type="match status" value="1"/>
</dbReference>
<gene>
    <name evidence="6" type="ORF">DYB35_011040</name>
    <name evidence="7" type="ORF">DYB37_009204</name>
</gene>
<dbReference type="EMBL" id="QUTH01004304">
    <property type="protein sequence ID" value="RHZ14519.1"/>
    <property type="molecule type" value="Genomic_DNA"/>
</dbReference>
<dbReference type="SMART" id="SM00838">
    <property type="entry name" value="EFG_C"/>
    <property type="match status" value="1"/>
</dbReference>
<accession>A0A418DRR3</accession>
<dbReference type="CDD" id="cd03713">
    <property type="entry name" value="EFG_mtEFG_C"/>
    <property type="match status" value="1"/>
</dbReference>
<dbReference type="GO" id="GO:0005525">
    <property type="term" value="F:GTP binding"/>
    <property type="evidence" value="ECO:0007669"/>
    <property type="project" value="UniProtKB-KW"/>
</dbReference>
<keyword evidence="4" id="KW-0342">GTP-binding</keyword>
<evidence type="ECO:0000256" key="2">
    <source>
        <dbReference type="ARBA" id="ARBA00022768"/>
    </source>
</evidence>
<dbReference type="InterPro" id="IPR035647">
    <property type="entry name" value="EFG_III/V"/>
</dbReference>
<dbReference type="CDD" id="cd16262">
    <property type="entry name" value="EFG_III"/>
    <property type="match status" value="1"/>
</dbReference>
<dbReference type="PANTHER" id="PTHR43261">
    <property type="entry name" value="TRANSLATION ELONGATION FACTOR G-RELATED"/>
    <property type="match status" value="1"/>
</dbReference>
<feature type="domain" description="Elongation factor EFG" evidence="5">
    <location>
        <begin position="259"/>
        <end position="321"/>
    </location>
</feature>
<protein>
    <recommendedName>
        <fullName evidence="5">Elongation factor EFG domain-containing protein</fullName>
    </recommendedName>
</protein>
<dbReference type="InterPro" id="IPR027417">
    <property type="entry name" value="P-loop_NTPase"/>
</dbReference>
<dbReference type="Gene3D" id="3.30.70.870">
    <property type="entry name" value="Elongation Factor G (Translational Gtpase), domain 3"/>
    <property type="match status" value="1"/>
</dbReference>
<name>A0A418DRR3_APHAT</name>
<dbReference type="InterPro" id="IPR000640">
    <property type="entry name" value="EFG_V-like"/>
</dbReference>
<dbReference type="InterPro" id="IPR035649">
    <property type="entry name" value="EFG_V"/>
</dbReference>
<dbReference type="Gene3D" id="2.40.30.10">
    <property type="entry name" value="Translation factors"/>
    <property type="match status" value="1"/>
</dbReference>
<dbReference type="VEuPathDB" id="FungiDB:H257_08977"/>
<dbReference type="Pfam" id="PF00679">
    <property type="entry name" value="EFG_C"/>
    <property type="match status" value="1"/>
</dbReference>
<dbReference type="EMBL" id="QUTG01001814">
    <property type="protein sequence ID" value="RHY98671.1"/>
    <property type="molecule type" value="Genomic_DNA"/>
</dbReference>
<evidence type="ECO:0000313" key="9">
    <source>
        <dbReference type="Proteomes" id="UP000285712"/>
    </source>
</evidence>
<evidence type="ECO:0000256" key="3">
    <source>
        <dbReference type="ARBA" id="ARBA00022917"/>
    </source>
</evidence>
<dbReference type="SUPFAM" id="SSF50447">
    <property type="entry name" value="Translation proteins"/>
    <property type="match status" value="1"/>
</dbReference>
<dbReference type="GO" id="GO:0032543">
    <property type="term" value="P:mitochondrial translation"/>
    <property type="evidence" value="ECO:0007669"/>
    <property type="project" value="TreeGrafter"/>
</dbReference>
<dbReference type="Pfam" id="PF14492">
    <property type="entry name" value="EFG_III"/>
    <property type="match status" value="1"/>
</dbReference>
<dbReference type="AlphaFoldDB" id="A0A418DRR3"/>
<dbReference type="InterPro" id="IPR009022">
    <property type="entry name" value="EFG_III"/>
</dbReference>
<keyword evidence="3" id="KW-0648">Protein biosynthesis</keyword>
<keyword evidence="2" id="KW-0251">Elongation factor</keyword>
<dbReference type="Proteomes" id="UP000285430">
    <property type="component" value="Unassembled WGS sequence"/>
</dbReference>
<dbReference type="Proteomes" id="UP000285712">
    <property type="component" value="Unassembled WGS sequence"/>
</dbReference>
<comment type="caution">
    <text evidence="6">The sequence shown here is derived from an EMBL/GenBank/DDBJ whole genome shotgun (WGS) entry which is preliminary data.</text>
</comment>
<keyword evidence="1" id="KW-0547">Nucleotide-binding</keyword>
<dbReference type="FunFam" id="3.30.70.870:FF:000001">
    <property type="entry name" value="Elongation factor G"/>
    <property type="match status" value="1"/>
</dbReference>
<evidence type="ECO:0000259" key="5">
    <source>
        <dbReference type="SMART" id="SM00838"/>
    </source>
</evidence>
<evidence type="ECO:0000256" key="1">
    <source>
        <dbReference type="ARBA" id="ARBA00022741"/>
    </source>
</evidence>